<comment type="catalytic activity">
    <reaction evidence="8">
        <text>L-seryl-[protein] + ATP = O-phospho-L-seryl-[protein] + ADP + H(+)</text>
        <dbReference type="Rhea" id="RHEA:17989"/>
        <dbReference type="Rhea" id="RHEA-COMP:9863"/>
        <dbReference type="Rhea" id="RHEA-COMP:11604"/>
        <dbReference type="ChEBI" id="CHEBI:15378"/>
        <dbReference type="ChEBI" id="CHEBI:29999"/>
        <dbReference type="ChEBI" id="CHEBI:30616"/>
        <dbReference type="ChEBI" id="CHEBI:83421"/>
        <dbReference type="ChEBI" id="CHEBI:456216"/>
        <dbReference type="EC" id="2.7.11.1"/>
    </reaction>
</comment>
<evidence type="ECO:0000256" key="6">
    <source>
        <dbReference type="ARBA" id="ARBA00022840"/>
    </source>
</evidence>
<dbReference type="PANTHER" id="PTHR43289:SF6">
    <property type="entry name" value="SERINE_THREONINE-PROTEIN KINASE NEKL-3"/>
    <property type="match status" value="1"/>
</dbReference>
<dbReference type="GO" id="GO:0005524">
    <property type="term" value="F:ATP binding"/>
    <property type="evidence" value="ECO:0007669"/>
    <property type="project" value="UniProtKB-KW"/>
</dbReference>
<gene>
    <name evidence="10" type="ORF">AWC19_05875</name>
</gene>
<protein>
    <recommendedName>
        <fullName evidence="1">non-specific serine/threonine protein kinase</fullName>
        <ecNumber evidence="1">2.7.11.1</ecNumber>
    </recommendedName>
</protein>
<dbReference type="InterPro" id="IPR000719">
    <property type="entry name" value="Prot_kinase_dom"/>
</dbReference>
<evidence type="ECO:0000313" key="11">
    <source>
        <dbReference type="Proteomes" id="UP000193529"/>
    </source>
</evidence>
<dbReference type="SUPFAM" id="SSF56112">
    <property type="entry name" value="Protein kinase-like (PK-like)"/>
    <property type="match status" value="1"/>
</dbReference>
<dbReference type="EMBL" id="LQPJ01000091">
    <property type="protein sequence ID" value="ORW25942.1"/>
    <property type="molecule type" value="Genomic_DNA"/>
</dbReference>
<accession>A0A1X1ZRM0</accession>
<dbReference type="Pfam" id="PF00069">
    <property type="entry name" value="Pkinase"/>
    <property type="match status" value="1"/>
</dbReference>
<sequence length="479" mass="51468">MPLASGATFAGYTIQRLLGVGGMGEVYLAQHPRLPRQDALKILPASLTDDREFRERFNREADLAATLRHPNIVGLHDRGEYDGQLWIAMDYVDGTDAVRLLREHHPNGLAEPDALEIVTAVADALDYAHQRKLLHRDVKPANILLTGANGERRRTLLADFGIARRTDDISGLTATNMTIGSVGYAAPEQLMGGSMDGRADQYALGASAFHLLAGVPPFRDSNPAVVVSKHLNAPPPRLAAFRPELAHLDPVLSRALAKNPAERYPRCLDFARALSDRIAAVGAYHGATRPEYTRPVWSPMPAAWGPGAPPASPKRPAVRAATVIPILFLAVLLCGSAAFAVTEVLRPNPRPSTAAPQWQPYLDYAKQFAVSLTSLSAQSVDGDIQRILDGSTGSFHDDFASKSADFRQTVVASNVTTQGTVNSAGLSSISGTTAHVLVAATSKVTNNAGASQEPRSWRLEIQVEKVGDAYKASKVEFVQ</sequence>
<keyword evidence="4" id="KW-0547">Nucleotide-binding</keyword>
<evidence type="ECO:0000256" key="2">
    <source>
        <dbReference type="ARBA" id="ARBA00022527"/>
    </source>
</evidence>
<dbReference type="SMART" id="SM00220">
    <property type="entry name" value="S_TKc"/>
    <property type="match status" value="1"/>
</dbReference>
<dbReference type="PROSITE" id="PS50011">
    <property type="entry name" value="PROTEIN_KINASE_DOM"/>
    <property type="match status" value="1"/>
</dbReference>
<evidence type="ECO:0000256" key="5">
    <source>
        <dbReference type="ARBA" id="ARBA00022777"/>
    </source>
</evidence>
<keyword evidence="6" id="KW-0067">ATP-binding</keyword>
<dbReference type="Gene3D" id="1.10.510.10">
    <property type="entry name" value="Transferase(Phosphotransferase) domain 1"/>
    <property type="match status" value="1"/>
</dbReference>
<dbReference type="PANTHER" id="PTHR43289">
    <property type="entry name" value="MITOGEN-ACTIVATED PROTEIN KINASE KINASE KINASE 20-RELATED"/>
    <property type="match status" value="1"/>
</dbReference>
<feature type="domain" description="Protein kinase" evidence="9">
    <location>
        <begin position="12"/>
        <end position="278"/>
    </location>
</feature>
<dbReference type="InterPro" id="IPR011009">
    <property type="entry name" value="Kinase-like_dom_sf"/>
</dbReference>
<dbReference type="GO" id="GO:0004674">
    <property type="term" value="F:protein serine/threonine kinase activity"/>
    <property type="evidence" value="ECO:0007669"/>
    <property type="project" value="UniProtKB-KW"/>
</dbReference>
<dbReference type="PROSITE" id="PS00108">
    <property type="entry name" value="PROTEIN_KINASE_ST"/>
    <property type="match status" value="1"/>
</dbReference>
<keyword evidence="11" id="KW-1185">Reference proteome</keyword>
<evidence type="ECO:0000256" key="8">
    <source>
        <dbReference type="ARBA" id="ARBA00048679"/>
    </source>
</evidence>
<comment type="catalytic activity">
    <reaction evidence="7">
        <text>L-threonyl-[protein] + ATP = O-phospho-L-threonyl-[protein] + ADP + H(+)</text>
        <dbReference type="Rhea" id="RHEA:46608"/>
        <dbReference type="Rhea" id="RHEA-COMP:11060"/>
        <dbReference type="Rhea" id="RHEA-COMP:11605"/>
        <dbReference type="ChEBI" id="CHEBI:15378"/>
        <dbReference type="ChEBI" id="CHEBI:30013"/>
        <dbReference type="ChEBI" id="CHEBI:30616"/>
        <dbReference type="ChEBI" id="CHEBI:61977"/>
        <dbReference type="ChEBI" id="CHEBI:456216"/>
        <dbReference type="EC" id="2.7.11.1"/>
    </reaction>
</comment>
<reference evidence="10 11" key="1">
    <citation type="submission" date="2016-01" db="EMBL/GenBank/DDBJ databases">
        <title>The new phylogeny of the genus Mycobacterium.</title>
        <authorList>
            <person name="Tarcisio F."/>
            <person name="Conor M."/>
            <person name="Antonella G."/>
            <person name="Elisabetta G."/>
            <person name="Giulia F.S."/>
            <person name="Sara T."/>
            <person name="Anna F."/>
            <person name="Clotilde B."/>
            <person name="Roberto B."/>
            <person name="Veronica D.S."/>
            <person name="Fabio R."/>
            <person name="Monica P."/>
            <person name="Olivier J."/>
            <person name="Enrico T."/>
            <person name="Nicola S."/>
        </authorList>
    </citation>
    <scope>NUCLEOTIDE SEQUENCE [LARGE SCALE GENOMIC DNA]</scope>
    <source>
        <strain evidence="10 11">DSM 44572</strain>
    </source>
</reference>
<dbReference type="Proteomes" id="UP000193529">
    <property type="component" value="Unassembled WGS sequence"/>
</dbReference>
<dbReference type="CDD" id="cd14014">
    <property type="entry name" value="STKc_PknB_like"/>
    <property type="match status" value="1"/>
</dbReference>
<evidence type="ECO:0000313" key="10">
    <source>
        <dbReference type="EMBL" id="ORW25942.1"/>
    </source>
</evidence>
<dbReference type="RefSeq" id="WP_085077946.1">
    <property type="nucleotide sequence ID" value="NZ_JACKRZ010000327.1"/>
</dbReference>
<evidence type="ECO:0000256" key="7">
    <source>
        <dbReference type="ARBA" id="ARBA00047899"/>
    </source>
</evidence>
<evidence type="ECO:0000256" key="3">
    <source>
        <dbReference type="ARBA" id="ARBA00022679"/>
    </source>
</evidence>
<dbReference type="EC" id="2.7.11.1" evidence="1"/>
<evidence type="ECO:0000256" key="1">
    <source>
        <dbReference type="ARBA" id="ARBA00012513"/>
    </source>
</evidence>
<dbReference type="GO" id="GO:0080090">
    <property type="term" value="P:regulation of primary metabolic process"/>
    <property type="evidence" value="ECO:0007669"/>
    <property type="project" value="UniProtKB-ARBA"/>
</dbReference>
<dbReference type="OrthoDB" id="9762169at2"/>
<dbReference type="Gene3D" id="3.30.200.20">
    <property type="entry name" value="Phosphorylase Kinase, domain 1"/>
    <property type="match status" value="1"/>
</dbReference>
<proteinExistence type="predicted"/>
<comment type="caution">
    <text evidence="10">The sequence shown here is derived from an EMBL/GenBank/DDBJ whole genome shotgun (WGS) entry which is preliminary data.</text>
</comment>
<dbReference type="STRING" id="153971.AWC19_05875"/>
<keyword evidence="3" id="KW-0808">Transferase</keyword>
<dbReference type="InterPro" id="IPR008271">
    <property type="entry name" value="Ser/Thr_kinase_AS"/>
</dbReference>
<dbReference type="AlphaFoldDB" id="A0A1X1ZRM0"/>
<evidence type="ECO:0000259" key="9">
    <source>
        <dbReference type="PROSITE" id="PS50011"/>
    </source>
</evidence>
<dbReference type="FunFam" id="3.30.200.20:FF:000035">
    <property type="entry name" value="Serine/threonine protein kinase Stk1"/>
    <property type="match status" value="1"/>
</dbReference>
<name>A0A1X1ZRM0_9MYCO</name>
<keyword evidence="5 10" id="KW-0418">Kinase</keyword>
<evidence type="ECO:0000256" key="4">
    <source>
        <dbReference type="ARBA" id="ARBA00022741"/>
    </source>
</evidence>
<organism evidence="10 11">
    <name type="scientific">Mycobacterium palustre</name>
    <dbReference type="NCBI Taxonomy" id="153971"/>
    <lineage>
        <taxon>Bacteria</taxon>
        <taxon>Bacillati</taxon>
        <taxon>Actinomycetota</taxon>
        <taxon>Actinomycetes</taxon>
        <taxon>Mycobacteriales</taxon>
        <taxon>Mycobacteriaceae</taxon>
        <taxon>Mycobacterium</taxon>
        <taxon>Mycobacterium simiae complex</taxon>
    </lineage>
</organism>
<keyword evidence="2" id="KW-0723">Serine/threonine-protein kinase</keyword>